<accession>A0ABR2ZA36</accession>
<reference evidence="2 3" key="1">
    <citation type="submission" date="2024-05" db="EMBL/GenBank/DDBJ databases">
        <title>A draft genome resource for the thread blight pathogen Marasmius tenuissimus strain MS-2.</title>
        <authorList>
            <person name="Yulfo-Soto G.E."/>
            <person name="Baruah I.K."/>
            <person name="Amoako-Attah I."/>
            <person name="Bukari Y."/>
            <person name="Meinhardt L.W."/>
            <person name="Bailey B.A."/>
            <person name="Cohen S.P."/>
        </authorList>
    </citation>
    <scope>NUCLEOTIDE SEQUENCE [LARGE SCALE GENOMIC DNA]</scope>
    <source>
        <strain evidence="2 3">MS-2</strain>
    </source>
</reference>
<comment type="caution">
    <text evidence="2">The sequence shown here is derived from an EMBL/GenBank/DDBJ whole genome shotgun (WGS) entry which is preliminary data.</text>
</comment>
<gene>
    <name evidence="2" type="ORF">AAF712_014897</name>
</gene>
<protein>
    <submittedName>
        <fullName evidence="2">Uncharacterized protein</fullName>
    </submittedName>
</protein>
<evidence type="ECO:0000313" key="3">
    <source>
        <dbReference type="Proteomes" id="UP001437256"/>
    </source>
</evidence>
<feature type="region of interest" description="Disordered" evidence="1">
    <location>
        <begin position="75"/>
        <end position="107"/>
    </location>
</feature>
<evidence type="ECO:0000313" key="2">
    <source>
        <dbReference type="EMBL" id="KAL0058436.1"/>
    </source>
</evidence>
<proteinExistence type="predicted"/>
<sequence length="579" mass="65821">MLGTKARRSVRVALKHLVTRFSLSVGITDKRDLIIDAPSTLLEDVALIRHHHEVEELQNTDPNQESLVGLIECSASQDHGDASRPQKRTRSETEGKGQVGRAAEPLHRYALSNLAPPCKKRKTEKMKLRNEQEATGVDVTVQESWEEKRTKRIVPKEWSVHTSYELEPGEIPTPSLDFSVVLKGIPHDERKRLRDKIRRRGRTEARLGQEIATADAGFPDISINSRIASTGWMGRNAKADVRKEIRELIRQGGKIEGIRVVPYSNKRTLVRDGNHRVFLIRSEVTNWMLHTLLPRVIATAEKFMREVIWPSEEDLRINLRGLHFSCIAGYDRNNKSKPALSEWHLKNARTLDSFFEPGEPLEILTGYGCNFLRSGFPEIADRYELCADKMEKLYGIRPPYGGLFWNFCLNGVRSNGIEVPRVFCDPHVDFKNLALAVCMVFVYGHFNHREKCWIVIWEAGIALELPAGVFLLYPSSLFLHFNIDIANLKIVVTEDQSRPTPENSKPLDCLCGKPKDAHDDDWRDSKGRGSMVWFNQATMFQTTELGFETVQQAKDARAKATCDVGQWMGENIFPTATLD</sequence>
<evidence type="ECO:0000256" key="1">
    <source>
        <dbReference type="SAM" id="MobiDB-lite"/>
    </source>
</evidence>
<name>A0ABR2ZA36_9AGAR</name>
<organism evidence="2 3">
    <name type="scientific">Marasmius tenuissimus</name>
    <dbReference type="NCBI Taxonomy" id="585030"/>
    <lineage>
        <taxon>Eukaryota</taxon>
        <taxon>Fungi</taxon>
        <taxon>Dikarya</taxon>
        <taxon>Basidiomycota</taxon>
        <taxon>Agaricomycotina</taxon>
        <taxon>Agaricomycetes</taxon>
        <taxon>Agaricomycetidae</taxon>
        <taxon>Agaricales</taxon>
        <taxon>Marasmiineae</taxon>
        <taxon>Marasmiaceae</taxon>
        <taxon>Marasmius</taxon>
    </lineage>
</organism>
<dbReference type="EMBL" id="JBBXMP010000316">
    <property type="protein sequence ID" value="KAL0058436.1"/>
    <property type="molecule type" value="Genomic_DNA"/>
</dbReference>
<keyword evidence="3" id="KW-1185">Reference proteome</keyword>
<dbReference type="Proteomes" id="UP001437256">
    <property type="component" value="Unassembled WGS sequence"/>
</dbReference>
<feature type="compositionally biased region" description="Basic and acidic residues" evidence="1">
    <location>
        <begin position="78"/>
        <end position="95"/>
    </location>
</feature>